<evidence type="ECO:0000313" key="1">
    <source>
        <dbReference type="EMBL" id="MDT1061877.1"/>
    </source>
</evidence>
<protein>
    <recommendedName>
        <fullName evidence="3">SPOR domain-containing protein</fullName>
    </recommendedName>
</protein>
<name>A0ABU3ECC6_9RHOB</name>
<evidence type="ECO:0000313" key="2">
    <source>
        <dbReference type="Proteomes" id="UP001251085"/>
    </source>
</evidence>
<organism evidence="1 2">
    <name type="scientific">Paracoccus broussonetiae</name>
    <dbReference type="NCBI Taxonomy" id="3075834"/>
    <lineage>
        <taxon>Bacteria</taxon>
        <taxon>Pseudomonadati</taxon>
        <taxon>Pseudomonadota</taxon>
        <taxon>Alphaproteobacteria</taxon>
        <taxon>Rhodobacterales</taxon>
        <taxon>Paracoccaceae</taxon>
        <taxon>Paracoccus</taxon>
    </lineage>
</organism>
<dbReference type="Proteomes" id="UP001251085">
    <property type="component" value="Unassembled WGS sequence"/>
</dbReference>
<gene>
    <name evidence="1" type="ORF">RM190_08420</name>
</gene>
<dbReference type="EMBL" id="JAVRQI010000005">
    <property type="protein sequence ID" value="MDT1061877.1"/>
    <property type="molecule type" value="Genomic_DNA"/>
</dbReference>
<keyword evidence="2" id="KW-1185">Reference proteome</keyword>
<dbReference type="RefSeq" id="WP_311758971.1">
    <property type="nucleotide sequence ID" value="NZ_JAVRQI010000005.1"/>
</dbReference>
<evidence type="ECO:0008006" key="3">
    <source>
        <dbReference type="Google" id="ProtNLM"/>
    </source>
</evidence>
<comment type="caution">
    <text evidence="1">The sequence shown here is derived from an EMBL/GenBank/DDBJ whole genome shotgun (WGS) entry which is preliminary data.</text>
</comment>
<proteinExistence type="predicted"/>
<accession>A0ABU3ECC6</accession>
<sequence>MAEMQTQTERIYVEVQGSFDTREQAARLLDGVAERLRAGDWQASNPVGADPYVTITSTD</sequence>
<reference evidence="2" key="1">
    <citation type="submission" date="2023-07" db="EMBL/GenBank/DDBJ databases">
        <title>Characterization of two Paracoccaceae strains isolated from Phycosphere and proposal of Xinfangfangia lacusdiani sp. nov.</title>
        <authorList>
            <person name="Deng Y."/>
            <person name="Zhang Y.Q."/>
        </authorList>
    </citation>
    <scope>NUCLEOTIDE SEQUENCE [LARGE SCALE GENOMIC DNA]</scope>
    <source>
        <strain evidence="2">CPCC 101403</strain>
    </source>
</reference>